<dbReference type="Gene3D" id="3.10.180.10">
    <property type="entry name" value="2,3-Dihydroxybiphenyl 1,2-Dioxygenase, domain 1"/>
    <property type="match status" value="1"/>
</dbReference>
<keyword evidence="3" id="KW-1185">Reference proteome</keyword>
<dbReference type="InterPro" id="IPR052164">
    <property type="entry name" value="Anthracycline_SecMetBiosynth"/>
</dbReference>
<evidence type="ECO:0000313" key="3">
    <source>
        <dbReference type="Proteomes" id="UP001595816"/>
    </source>
</evidence>
<dbReference type="EMBL" id="JBHSAY010000005">
    <property type="protein sequence ID" value="MFC4131030.1"/>
    <property type="molecule type" value="Genomic_DNA"/>
</dbReference>
<dbReference type="RefSeq" id="WP_253756711.1">
    <property type="nucleotide sequence ID" value="NZ_JAMZDZ010000001.1"/>
</dbReference>
<sequence length="124" mass="13249">MTGRVVHFEVPAEDMKRAQSFYTQAFGWDLTPIPAMGYTMVSTTPSGDRGPLTPGAINGGLLDRKAPFDGPVITIEVADIDDALAMVVRLGGEAVIGRQAVGDMGFTGYFRDTEGNLIGLWQNA</sequence>
<dbReference type="PANTHER" id="PTHR33993:SF2">
    <property type="entry name" value="VOC DOMAIN-CONTAINING PROTEIN"/>
    <property type="match status" value="1"/>
</dbReference>
<dbReference type="Proteomes" id="UP001595816">
    <property type="component" value="Unassembled WGS sequence"/>
</dbReference>
<dbReference type="Pfam" id="PF22677">
    <property type="entry name" value="Ble-like_N"/>
    <property type="match status" value="1"/>
</dbReference>
<evidence type="ECO:0000313" key="2">
    <source>
        <dbReference type="EMBL" id="MFC4131030.1"/>
    </source>
</evidence>
<organism evidence="2 3">
    <name type="scientific">Hamadaea flava</name>
    <dbReference type="NCBI Taxonomy" id="1742688"/>
    <lineage>
        <taxon>Bacteria</taxon>
        <taxon>Bacillati</taxon>
        <taxon>Actinomycetota</taxon>
        <taxon>Actinomycetes</taxon>
        <taxon>Micromonosporales</taxon>
        <taxon>Micromonosporaceae</taxon>
        <taxon>Hamadaea</taxon>
    </lineage>
</organism>
<dbReference type="InterPro" id="IPR053863">
    <property type="entry name" value="Glyoxy/Ble-like_N"/>
</dbReference>
<dbReference type="InterPro" id="IPR029068">
    <property type="entry name" value="Glyas_Bleomycin-R_OHBP_Dase"/>
</dbReference>
<feature type="domain" description="VOC" evidence="1">
    <location>
        <begin position="4"/>
        <end position="123"/>
    </location>
</feature>
<dbReference type="InterPro" id="IPR037523">
    <property type="entry name" value="VOC_core"/>
</dbReference>
<accession>A0ABV8LL66</accession>
<dbReference type="PANTHER" id="PTHR33993">
    <property type="entry name" value="GLYOXALASE-RELATED"/>
    <property type="match status" value="1"/>
</dbReference>
<proteinExistence type="predicted"/>
<dbReference type="PROSITE" id="PS51819">
    <property type="entry name" value="VOC"/>
    <property type="match status" value="1"/>
</dbReference>
<comment type="caution">
    <text evidence="2">The sequence shown here is derived from an EMBL/GenBank/DDBJ whole genome shotgun (WGS) entry which is preliminary data.</text>
</comment>
<evidence type="ECO:0000259" key="1">
    <source>
        <dbReference type="PROSITE" id="PS51819"/>
    </source>
</evidence>
<gene>
    <name evidence="2" type="ORF">ACFOZ4_10485</name>
</gene>
<reference evidence="3" key="1">
    <citation type="journal article" date="2019" name="Int. J. Syst. Evol. Microbiol.">
        <title>The Global Catalogue of Microorganisms (GCM) 10K type strain sequencing project: providing services to taxonomists for standard genome sequencing and annotation.</title>
        <authorList>
            <consortium name="The Broad Institute Genomics Platform"/>
            <consortium name="The Broad Institute Genome Sequencing Center for Infectious Disease"/>
            <person name="Wu L."/>
            <person name="Ma J."/>
        </authorList>
    </citation>
    <scope>NUCLEOTIDE SEQUENCE [LARGE SCALE GENOMIC DNA]</scope>
    <source>
        <strain evidence="3">CGMCC 4.7289</strain>
    </source>
</reference>
<dbReference type="SUPFAM" id="SSF54593">
    <property type="entry name" value="Glyoxalase/Bleomycin resistance protein/Dihydroxybiphenyl dioxygenase"/>
    <property type="match status" value="1"/>
</dbReference>
<name>A0ABV8LL66_9ACTN</name>
<dbReference type="CDD" id="cd07247">
    <property type="entry name" value="SgaA_N_like"/>
    <property type="match status" value="1"/>
</dbReference>
<protein>
    <submittedName>
        <fullName evidence="2">VOC family protein</fullName>
    </submittedName>
</protein>